<proteinExistence type="predicted"/>
<evidence type="ECO:0000313" key="3">
    <source>
        <dbReference type="Proteomes" id="UP000320179"/>
    </source>
</evidence>
<dbReference type="NCBIfam" id="TIGR02268">
    <property type="entry name" value="Myxococcus xanthus paralogous family TIGR02268"/>
    <property type="match status" value="1"/>
</dbReference>
<dbReference type="InterPro" id="IPR011754">
    <property type="entry name" value="Mxa_paralog_2268"/>
</dbReference>
<dbReference type="EMBL" id="CP017174">
    <property type="protein sequence ID" value="QDE72363.1"/>
    <property type="molecule type" value="Genomic_DNA"/>
</dbReference>
<keyword evidence="1" id="KW-0175">Coiled coil</keyword>
<evidence type="ECO:0008006" key="4">
    <source>
        <dbReference type="Google" id="ProtNLM"/>
    </source>
</evidence>
<feature type="coiled-coil region" evidence="1">
    <location>
        <begin position="107"/>
        <end position="134"/>
    </location>
</feature>
<evidence type="ECO:0000256" key="1">
    <source>
        <dbReference type="SAM" id="Coils"/>
    </source>
</evidence>
<dbReference type="AlphaFoldDB" id="A0AAE6G7S5"/>
<dbReference type="Proteomes" id="UP000320179">
    <property type="component" value="Chromosome"/>
</dbReference>
<protein>
    <recommendedName>
        <fullName evidence="4">DUF2381 family protein</fullName>
    </recommendedName>
</protein>
<dbReference type="Pfam" id="PF09544">
    <property type="entry name" value="DUF2381"/>
    <property type="match status" value="1"/>
</dbReference>
<accession>A0AAE6G7S5</accession>
<name>A0AAE6G7S5_MYXXA</name>
<gene>
    <name evidence="2" type="ORF">BHS09_09995</name>
</gene>
<organism evidence="2 3">
    <name type="scientific">Myxococcus xanthus</name>
    <dbReference type="NCBI Taxonomy" id="34"/>
    <lineage>
        <taxon>Bacteria</taxon>
        <taxon>Pseudomonadati</taxon>
        <taxon>Myxococcota</taxon>
        <taxon>Myxococcia</taxon>
        <taxon>Myxococcales</taxon>
        <taxon>Cystobacterineae</taxon>
        <taxon>Myxococcaceae</taxon>
        <taxon>Myxococcus</taxon>
    </lineage>
</organism>
<sequence>MALSAATSGKPVVLHVAPGYLTTLEFDSPVDREAVVLGDAGGQIALFEVNGRSIVLKPAMEQGPGRGVELTVPFADGAVPSRVAFSLVTHPAEVDAQVMVSRLPRTADAIQAELDEVRAACAAKDAELEALRARSVASGPAGLILAGLLDVSGVRAGWSEVASNEVGSRLFLEDTTSYRSSTWAALALRVRNTGSEPWTPVEARLSVAARGERINVLAVRMKEPRIEPGGTALVVVETGAPNWPEGAALRLELRDNDGGRRLLIPRLPF</sequence>
<reference evidence="2 3" key="1">
    <citation type="journal article" date="2019" name="Science">
        <title>Social genes are selection hotspots in kin groups of a soil microbe.</title>
        <authorList>
            <person name="Wielgoss S."/>
            <person name="Wolfensberger R."/>
            <person name="Sun L."/>
            <person name="Fiegna F."/>
            <person name="Velicer G.J."/>
        </authorList>
    </citation>
    <scope>NUCLEOTIDE SEQUENCE [LARGE SCALE GENOMIC DNA]</scope>
    <source>
        <strain evidence="2 3">MC3.5.9c15</strain>
    </source>
</reference>
<evidence type="ECO:0000313" key="2">
    <source>
        <dbReference type="EMBL" id="QDE72363.1"/>
    </source>
</evidence>